<dbReference type="InterPro" id="IPR027417">
    <property type="entry name" value="P-loop_NTPase"/>
</dbReference>
<dbReference type="OrthoDB" id="9809379at2"/>
<dbReference type="SMART" id="SM00382">
    <property type="entry name" value="AAA"/>
    <property type="match status" value="1"/>
</dbReference>
<organism evidence="2 3">
    <name type="scientific">Parazoarcus communis SWub3 = DSM 12120</name>
    <dbReference type="NCBI Taxonomy" id="1121029"/>
    <lineage>
        <taxon>Bacteria</taxon>
        <taxon>Pseudomonadati</taxon>
        <taxon>Pseudomonadota</taxon>
        <taxon>Betaproteobacteria</taxon>
        <taxon>Rhodocyclales</taxon>
        <taxon>Zoogloeaceae</taxon>
        <taxon>Parazoarcus</taxon>
    </lineage>
</organism>
<accession>A0A323UYZ0</accession>
<comment type="caution">
    <text evidence="2">The sequence shown here is derived from an EMBL/GenBank/DDBJ whole genome shotgun (WGS) entry which is preliminary data.</text>
</comment>
<gene>
    <name evidence="2" type="ORF">DNK49_04360</name>
</gene>
<dbReference type="RefSeq" id="WP_110523114.1">
    <property type="nucleotide sequence ID" value="NZ_QKOE01000002.1"/>
</dbReference>
<dbReference type="Gene3D" id="3.40.50.300">
    <property type="entry name" value="P-loop containing nucleotide triphosphate hydrolases"/>
    <property type="match status" value="1"/>
</dbReference>
<sequence length="565" mass="63185">MKLQIERVVAEAMCARFPAWQVYLEQLKIANRMEVPVEALDAARLDALIGLTRQRPNNSARVAMLEALQPLFDCNAPTFEESEIEPMIPALVDWLSRGSRGWLFHLDPGGMLKPYVVSRIDYTPAGTEERARIVIDLKANSCGKVAHTNVFISERDLGGRSIARILAAKGYLAETPTLIAAYDESLARYHQWRGDYSAQFSAIGTGLLAEDPNASHRNTDWARKNVVVLSTSGQPARLVNDEAILQNRELTLEIAGNPLVQLLKRAERKSMFTRPVEQALDRIAESLSPQLFSQVPIHGYVLMFHLELHHHVWVDVDQMQPYRYQPELKDKLVLPSEQVDLIDILTAEMDVLMDDIVEGKSGGTTVLCTGPAGVGKTLTAEVYAEIIQRPLYRVHSGQLGLNVADMERILREALIRAQRWGAVMLIDEADVYIRRRDDQLTTNAVVGVFLRVLEYFNGLLFLTTNRMDDIDEAVVSRCIAMIRYTPPSETERTRIWGVMAAQFGLDVDAAHLSELARRFPQATGRDIKGLAKLVAKYCGHKQVAPSLAVFDRCAVFRGMNLGQAA</sequence>
<evidence type="ECO:0000259" key="1">
    <source>
        <dbReference type="SMART" id="SM00382"/>
    </source>
</evidence>
<dbReference type="PANTHER" id="PTHR46411:SF2">
    <property type="entry name" value="AAA+ ATPASE DOMAIN-CONTAINING PROTEIN"/>
    <property type="match status" value="1"/>
</dbReference>
<dbReference type="Pfam" id="PF00004">
    <property type="entry name" value="AAA"/>
    <property type="match status" value="1"/>
</dbReference>
<dbReference type="AlphaFoldDB" id="A0A323UYZ0"/>
<evidence type="ECO:0000313" key="2">
    <source>
        <dbReference type="EMBL" id="PZA17769.1"/>
    </source>
</evidence>
<evidence type="ECO:0000313" key="3">
    <source>
        <dbReference type="Proteomes" id="UP000248259"/>
    </source>
</evidence>
<proteinExistence type="predicted"/>
<name>A0A323UYZ0_9RHOO</name>
<reference evidence="2 3" key="1">
    <citation type="submission" date="2018-06" db="EMBL/GenBank/DDBJ databases">
        <title>Azoarcus communis strain SWub3 genome.</title>
        <authorList>
            <person name="Zorraquino Salvo V."/>
            <person name="Toubiana D."/>
            <person name="Blumwald E."/>
        </authorList>
    </citation>
    <scope>NUCLEOTIDE SEQUENCE [LARGE SCALE GENOMIC DNA]</scope>
    <source>
        <strain evidence="2 3">SWub3</strain>
    </source>
</reference>
<keyword evidence="3" id="KW-1185">Reference proteome</keyword>
<dbReference type="InterPro" id="IPR003959">
    <property type="entry name" value="ATPase_AAA_core"/>
</dbReference>
<dbReference type="InterPro" id="IPR003593">
    <property type="entry name" value="AAA+_ATPase"/>
</dbReference>
<dbReference type="Proteomes" id="UP000248259">
    <property type="component" value="Unassembled WGS sequence"/>
</dbReference>
<dbReference type="GO" id="GO:0005524">
    <property type="term" value="F:ATP binding"/>
    <property type="evidence" value="ECO:0007669"/>
    <property type="project" value="InterPro"/>
</dbReference>
<dbReference type="GO" id="GO:0016887">
    <property type="term" value="F:ATP hydrolysis activity"/>
    <property type="evidence" value="ECO:0007669"/>
    <property type="project" value="InterPro"/>
</dbReference>
<dbReference type="SUPFAM" id="SSF52540">
    <property type="entry name" value="P-loop containing nucleoside triphosphate hydrolases"/>
    <property type="match status" value="1"/>
</dbReference>
<dbReference type="EMBL" id="QKOE01000002">
    <property type="protein sequence ID" value="PZA17769.1"/>
    <property type="molecule type" value="Genomic_DNA"/>
</dbReference>
<feature type="domain" description="AAA+ ATPase" evidence="1">
    <location>
        <begin position="362"/>
        <end position="489"/>
    </location>
</feature>
<dbReference type="PANTHER" id="PTHR46411">
    <property type="entry name" value="FAMILY ATPASE, PUTATIVE-RELATED"/>
    <property type="match status" value="1"/>
</dbReference>
<protein>
    <submittedName>
        <fullName evidence="2">AAA family ATPase</fullName>
    </submittedName>
</protein>